<gene>
    <name evidence="1" type="ORF">GCM10009830_40280</name>
</gene>
<protein>
    <submittedName>
        <fullName evidence="1">Protein phosphatase 2C domain-containing protein</fullName>
    </submittedName>
</protein>
<evidence type="ECO:0000313" key="2">
    <source>
        <dbReference type="Proteomes" id="UP001499851"/>
    </source>
</evidence>
<keyword evidence="2" id="KW-1185">Reference proteome</keyword>
<evidence type="ECO:0000313" key="1">
    <source>
        <dbReference type="EMBL" id="GAA1688603.1"/>
    </source>
</evidence>
<sequence>MVEARAVGWEARTRPGSAAPNEDLHLVGDHWALVLDGITRYPDDGCVHDVPWYAAALGAAAADRIGGPHGLAAVLADAIAAVNARHCATCDLANPVSPGATVAMVRWRADLEWLVLGDCAIVRRDRDGGVGVETDGRLAALPGVPAVDVAGVRRWPVEHVARVRNREGGFWVASTDPAAAAMARTGALPLADTADLLLCTDGLTRLVDRYGHSWTELAALAFDRGIDAALNLVRGHGDRDERPRAKRHDDATAVHLRFPEFASL</sequence>
<dbReference type="Proteomes" id="UP001499851">
    <property type="component" value="Unassembled WGS sequence"/>
</dbReference>
<name>A0ABN2HJ55_9ACTN</name>
<dbReference type="InterPro" id="IPR036457">
    <property type="entry name" value="PPM-type-like_dom_sf"/>
</dbReference>
<dbReference type="SUPFAM" id="SSF81606">
    <property type="entry name" value="PP2C-like"/>
    <property type="match status" value="1"/>
</dbReference>
<proteinExistence type="predicted"/>
<dbReference type="Gene3D" id="3.60.40.10">
    <property type="entry name" value="PPM-type phosphatase domain"/>
    <property type="match status" value="1"/>
</dbReference>
<dbReference type="RefSeq" id="WP_344490206.1">
    <property type="nucleotide sequence ID" value="NZ_BAAAQF010000019.1"/>
</dbReference>
<comment type="caution">
    <text evidence="1">The sequence shown here is derived from an EMBL/GenBank/DDBJ whole genome shotgun (WGS) entry which is preliminary data.</text>
</comment>
<accession>A0ABN2HJ55</accession>
<organism evidence="1 2">
    <name type="scientific">Glycomyces endophyticus</name>
    <dbReference type="NCBI Taxonomy" id="480996"/>
    <lineage>
        <taxon>Bacteria</taxon>
        <taxon>Bacillati</taxon>
        <taxon>Actinomycetota</taxon>
        <taxon>Actinomycetes</taxon>
        <taxon>Glycomycetales</taxon>
        <taxon>Glycomycetaceae</taxon>
        <taxon>Glycomyces</taxon>
    </lineage>
</organism>
<dbReference type="EMBL" id="BAAAQF010000019">
    <property type="protein sequence ID" value="GAA1688603.1"/>
    <property type="molecule type" value="Genomic_DNA"/>
</dbReference>
<reference evidence="1 2" key="1">
    <citation type="journal article" date="2019" name="Int. J. Syst. Evol. Microbiol.">
        <title>The Global Catalogue of Microorganisms (GCM) 10K type strain sequencing project: providing services to taxonomists for standard genome sequencing and annotation.</title>
        <authorList>
            <consortium name="The Broad Institute Genomics Platform"/>
            <consortium name="The Broad Institute Genome Sequencing Center for Infectious Disease"/>
            <person name="Wu L."/>
            <person name="Ma J."/>
        </authorList>
    </citation>
    <scope>NUCLEOTIDE SEQUENCE [LARGE SCALE GENOMIC DNA]</scope>
    <source>
        <strain evidence="1 2">JCM 16001</strain>
    </source>
</reference>